<name>A0A4Q5M1R2_9BACT</name>
<gene>
    <name evidence="3" type="ORF">EWM59_10610</name>
</gene>
<dbReference type="Proteomes" id="UP000293162">
    <property type="component" value="Unassembled WGS sequence"/>
</dbReference>
<dbReference type="InterPro" id="IPR010982">
    <property type="entry name" value="Lambda_DNA-bd_dom_sf"/>
</dbReference>
<dbReference type="EMBL" id="SEWF01000012">
    <property type="protein sequence ID" value="RYU95803.1"/>
    <property type="molecule type" value="Genomic_DNA"/>
</dbReference>
<sequence>MTFGTKLRKLRLERGYSQAHVADFIGVDQSSYCRLESDKVQPKLQIALKIAQLYHIDLTMLYAATIGIL</sequence>
<evidence type="ECO:0000259" key="2">
    <source>
        <dbReference type="PROSITE" id="PS50943"/>
    </source>
</evidence>
<keyword evidence="1" id="KW-0238">DNA-binding</keyword>
<evidence type="ECO:0000313" key="3">
    <source>
        <dbReference type="EMBL" id="RYU95803.1"/>
    </source>
</evidence>
<keyword evidence="4" id="KW-1185">Reference proteome</keyword>
<dbReference type="Pfam" id="PF01381">
    <property type="entry name" value="HTH_3"/>
    <property type="match status" value="1"/>
</dbReference>
<dbReference type="InterPro" id="IPR001387">
    <property type="entry name" value="Cro/C1-type_HTH"/>
</dbReference>
<proteinExistence type="predicted"/>
<dbReference type="PANTHER" id="PTHR46558:SF11">
    <property type="entry name" value="HTH-TYPE TRANSCRIPTIONAL REGULATOR XRE"/>
    <property type="match status" value="1"/>
</dbReference>
<dbReference type="SMART" id="SM00530">
    <property type="entry name" value="HTH_XRE"/>
    <property type="match status" value="1"/>
</dbReference>
<accession>A0A4Q5M1R2</accession>
<reference evidence="3 4" key="1">
    <citation type="submission" date="2019-02" db="EMBL/GenBank/DDBJ databases">
        <title>Bacterial novel species Emticicia sp. 17J42-9 isolated from soil.</title>
        <authorList>
            <person name="Jung H.-Y."/>
        </authorList>
    </citation>
    <scope>NUCLEOTIDE SEQUENCE [LARGE SCALE GENOMIC DNA]</scope>
    <source>
        <strain evidence="3 4">17J42-9</strain>
    </source>
</reference>
<dbReference type="PANTHER" id="PTHR46558">
    <property type="entry name" value="TRACRIPTIONAL REGULATORY PROTEIN-RELATED-RELATED"/>
    <property type="match status" value="1"/>
</dbReference>
<comment type="caution">
    <text evidence="3">The sequence shown here is derived from an EMBL/GenBank/DDBJ whole genome shotgun (WGS) entry which is preliminary data.</text>
</comment>
<dbReference type="AlphaFoldDB" id="A0A4Q5M1R2"/>
<dbReference type="RefSeq" id="WP_130020942.1">
    <property type="nucleotide sequence ID" value="NZ_SEWF01000012.1"/>
</dbReference>
<feature type="domain" description="HTH cro/C1-type" evidence="2">
    <location>
        <begin position="7"/>
        <end position="61"/>
    </location>
</feature>
<dbReference type="PROSITE" id="PS50943">
    <property type="entry name" value="HTH_CROC1"/>
    <property type="match status" value="1"/>
</dbReference>
<protein>
    <submittedName>
        <fullName evidence="3">XRE family transcriptional regulator</fullName>
    </submittedName>
</protein>
<evidence type="ECO:0000256" key="1">
    <source>
        <dbReference type="ARBA" id="ARBA00023125"/>
    </source>
</evidence>
<evidence type="ECO:0000313" key="4">
    <source>
        <dbReference type="Proteomes" id="UP000293162"/>
    </source>
</evidence>
<dbReference type="CDD" id="cd00093">
    <property type="entry name" value="HTH_XRE"/>
    <property type="match status" value="1"/>
</dbReference>
<dbReference type="Gene3D" id="1.10.260.40">
    <property type="entry name" value="lambda repressor-like DNA-binding domains"/>
    <property type="match status" value="1"/>
</dbReference>
<organism evidence="3 4">
    <name type="scientific">Emticicia agri</name>
    <dbReference type="NCBI Taxonomy" id="2492393"/>
    <lineage>
        <taxon>Bacteria</taxon>
        <taxon>Pseudomonadati</taxon>
        <taxon>Bacteroidota</taxon>
        <taxon>Cytophagia</taxon>
        <taxon>Cytophagales</taxon>
        <taxon>Leadbetterellaceae</taxon>
        <taxon>Emticicia</taxon>
    </lineage>
</organism>
<dbReference type="GO" id="GO:0003677">
    <property type="term" value="F:DNA binding"/>
    <property type="evidence" value="ECO:0007669"/>
    <property type="project" value="UniProtKB-KW"/>
</dbReference>
<dbReference type="OrthoDB" id="959646at2"/>
<dbReference type="SUPFAM" id="SSF47413">
    <property type="entry name" value="lambda repressor-like DNA-binding domains"/>
    <property type="match status" value="1"/>
</dbReference>